<evidence type="ECO:0000313" key="3">
    <source>
        <dbReference type="EMBL" id="QHT79943.1"/>
    </source>
</evidence>
<dbReference type="EMBL" id="MN739957">
    <property type="protein sequence ID" value="QHT79943.1"/>
    <property type="molecule type" value="Genomic_DNA"/>
</dbReference>
<proteinExistence type="predicted"/>
<organism evidence="3">
    <name type="scientific">viral metagenome</name>
    <dbReference type="NCBI Taxonomy" id="1070528"/>
    <lineage>
        <taxon>unclassified sequences</taxon>
        <taxon>metagenomes</taxon>
        <taxon>organismal metagenomes</taxon>
    </lineage>
</organism>
<name>A0A6C0HIV0_9ZZZZ</name>
<dbReference type="Gene3D" id="3.40.30.10">
    <property type="entry name" value="Glutaredoxin"/>
    <property type="match status" value="1"/>
</dbReference>
<dbReference type="AlphaFoldDB" id="A0A6C0HIV0"/>
<dbReference type="InterPro" id="IPR013766">
    <property type="entry name" value="Thioredoxin_domain"/>
</dbReference>
<dbReference type="CDD" id="cd02961">
    <property type="entry name" value="PDI_a_family"/>
    <property type="match status" value="1"/>
</dbReference>
<protein>
    <recommendedName>
        <fullName evidence="2">Thioredoxin domain-containing protein</fullName>
    </recommendedName>
</protein>
<dbReference type="SUPFAM" id="SSF52833">
    <property type="entry name" value="Thioredoxin-like"/>
    <property type="match status" value="1"/>
</dbReference>
<feature type="domain" description="Thioredoxin" evidence="2">
    <location>
        <begin position="35"/>
        <end position="65"/>
    </location>
</feature>
<sequence>MHRFLEKVMNKTIDEEKTQPEGGNNVAPGAGPAPKLILGKIYAEWCGHCKDLAPKWEIIEEELPKRFPRHSKPLVYKVEDSEIADPEKGLATMKPYLSNPSENVELQGGFPTIFKIVNGKLSYFEGQREVGPIIAWAMEGLRQPKKSTYKYKPKSKKMHKSRKNRRSRHTRSR</sequence>
<feature type="compositionally biased region" description="Basic and acidic residues" evidence="1">
    <location>
        <begin position="9"/>
        <end position="19"/>
    </location>
</feature>
<feature type="region of interest" description="Disordered" evidence="1">
    <location>
        <begin position="9"/>
        <end position="29"/>
    </location>
</feature>
<evidence type="ECO:0000256" key="1">
    <source>
        <dbReference type="SAM" id="MobiDB-lite"/>
    </source>
</evidence>
<accession>A0A6C0HIV0</accession>
<dbReference type="Pfam" id="PF00085">
    <property type="entry name" value="Thioredoxin"/>
    <property type="match status" value="1"/>
</dbReference>
<feature type="region of interest" description="Disordered" evidence="1">
    <location>
        <begin position="145"/>
        <end position="173"/>
    </location>
</feature>
<evidence type="ECO:0000259" key="2">
    <source>
        <dbReference type="Pfam" id="PF00085"/>
    </source>
</evidence>
<feature type="compositionally biased region" description="Low complexity" evidence="1">
    <location>
        <begin position="20"/>
        <end position="29"/>
    </location>
</feature>
<reference evidence="3" key="1">
    <citation type="journal article" date="2020" name="Nature">
        <title>Giant virus diversity and host interactions through global metagenomics.</title>
        <authorList>
            <person name="Schulz F."/>
            <person name="Roux S."/>
            <person name="Paez-Espino D."/>
            <person name="Jungbluth S."/>
            <person name="Walsh D.A."/>
            <person name="Denef V.J."/>
            <person name="McMahon K.D."/>
            <person name="Konstantinidis K.T."/>
            <person name="Eloe-Fadrosh E.A."/>
            <person name="Kyrpides N.C."/>
            <person name="Woyke T."/>
        </authorList>
    </citation>
    <scope>NUCLEOTIDE SEQUENCE</scope>
    <source>
        <strain evidence="3">GVMAG-M-3300023184-105</strain>
    </source>
</reference>
<dbReference type="InterPro" id="IPR036249">
    <property type="entry name" value="Thioredoxin-like_sf"/>
</dbReference>